<dbReference type="PANTHER" id="PTHR43318">
    <property type="entry name" value="UDP-N-ACETYLGLUCOSAMINE 4,6-DEHYDRATASE"/>
    <property type="match status" value="1"/>
</dbReference>
<reference evidence="4 5" key="1">
    <citation type="journal article" date="2018" name="Nat. Biotechnol.">
        <title>A standardized bacterial taxonomy based on genome phylogeny substantially revises the tree of life.</title>
        <authorList>
            <person name="Parks D.H."/>
            <person name="Chuvochina M."/>
            <person name="Waite D.W."/>
            <person name="Rinke C."/>
            <person name="Skarshewski A."/>
            <person name="Chaumeil P.A."/>
            <person name="Hugenholtz P."/>
        </authorList>
    </citation>
    <scope>NUCLEOTIDE SEQUENCE [LARGE SCALE GENOMIC DNA]</scope>
    <source>
        <strain evidence="4">UBA9169</strain>
    </source>
</reference>
<accession>A0A348W8N0</accession>
<feature type="domain" description="Polysaccharide biosynthesis protein CapD-like" evidence="3">
    <location>
        <begin position="284"/>
        <end position="584"/>
    </location>
</feature>
<organism evidence="4 5">
    <name type="scientific">Roseovarius nubinhibens</name>
    <dbReference type="NCBI Taxonomy" id="314263"/>
    <lineage>
        <taxon>Bacteria</taxon>
        <taxon>Pseudomonadati</taxon>
        <taxon>Pseudomonadota</taxon>
        <taxon>Alphaproteobacteria</taxon>
        <taxon>Rhodobacterales</taxon>
        <taxon>Roseobacteraceae</taxon>
        <taxon>Roseovarius</taxon>
    </lineage>
</organism>
<dbReference type="AlphaFoldDB" id="A0A348W8N0"/>
<evidence type="ECO:0000313" key="4">
    <source>
        <dbReference type="EMBL" id="HAR50892.1"/>
    </source>
</evidence>
<evidence type="ECO:0000256" key="2">
    <source>
        <dbReference type="SAM" id="Phobius"/>
    </source>
</evidence>
<dbReference type="Proteomes" id="UP000264719">
    <property type="component" value="Unassembled WGS sequence"/>
</dbReference>
<dbReference type="InterPro" id="IPR051203">
    <property type="entry name" value="Polysaccharide_Synthase-Rel"/>
</dbReference>
<feature type="transmembrane region" description="Helical" evidence="2">
    <location>
        <begin position="84"/>
        <end position="103"/>
    </location>
</feature>
<keyword evidence="2" id="KW-0472">Membrane</keyword>
<comment type="caution">
    <text evidence="4">The sequence shown here is derived from an EMBL/GenBank/DDBJ whole genome shotgun (WGS) entry which is preliminary data.</text>
</comment>
<dbReference type="InterPro" id="IPR003869">
    <property type="entry name" value="Polysac_CapD-like"/>
</dbReference>
<evidence type="ECO:0000259" key="3">
    <source>
        <dbReference type="Pfam" id="PF02719"/>
    </source>
</evidence>
<evidence type="ECO:0000313" key="5">
    <source>
        <dbReference type="Proteomes" id="UP000264719"/>
    </source>
</evidence>
<feature type="transmembrane region" description="Helical" evidence="2">
    <location>
        <begin position="20"/>
        <end position="39"/>
    </location>
</feature>
<dbReference type="SUPFAM" id="SSF51735">
    <property type="entry name" value="NAD(P)-binding Rossmann-fold domains"/>
    <property type="match status" value="2"/>
</dbReference>
<feature type="transmembrane region" description="Helical" evidence="2">
    <location>
        <begin position="51"/>
        <end position="72"/>
    </location>
</feature>
<keyword evidence="2" id="KW-0812">Transmembrane</keyword>
<name>A0A348W8N0_9RHOB</name>
<evidence type="ECO:0000256" key="1">
    <source>
        <dbReference type="ARBA" id="ARBA00007430"/>
    </source>
</evidence>
<dbReference type="Pfam" id="PF02719">
    <property type="entry name" value="Polysacc_synt_2"/>
    <property type="match status" value="1"/>
</dbReference>
<dbReference type="InterPro" id="IPR036291">
    <property type="entry name" value="NAD(P)-bd_dom_sf"/>
</dbReference>
<dbReference type="EMBL" id="DMVW01000036">
    <property type="protein sequence ID" value="HAR50892.1"/>
    <property type="molecule type" value="Genomic_DNA"/>
</dbReference>
<comment type="similarity">
    <text evidence="1">Belongs to the polysaccharide synthase family.</text>
</comment>
<keyword evidence="2" id="KW-1133">Transmembrane helix</keyword>
<dbReference type="Gene3D" id="3.40.50.720">
    <property type="entry name" value="NAD(P)-binding Rossmann-like Domain"/>
    <property type="match status" value="2"/>
</dbReference>
<proteinExistence type="inferred from homology"/>
<dbReference type="PANTHER" id="PTHR43318:SF1">
    <property type="entry name" value="POLYSACCHARIDE BIOSYNTHESIS PROTEIN EPSC-RELATED"/>
    <property type="match status" value="1"/>
</dbReference>
<sequence length="649" mass="70340">MIERMTLGLLGLDRGRKRLVQVIADIAIMMVSFAAAMVLRLESFAPLADPSIWLALAVTLPISLYTFTRLGFYRAVIRYISLRAAQTVAIGVLFSAVALFLVSQLLNLPVPRSVPVIYALLATCLLGGIRMVMRRVFGRTGRDQHKVIIYGAGASGRQLQRSLDEGEEYTPVAFVDDAPELQGADISGLRVHSPDHIEALLTLYQADVILLAMPSASRSQRQAIMTRVEKLPVRVQTIPGVADLVSGRARVSELRDVAIEDLLGRDPVPPEPELMAANIRGKVVMVTGAGGSIGSELCRQIIDHEPQTLILWELSELALYSLDMELREQLELRGSNIRLVPLIGSVQNPGRVEAAMQRFGVQTVYHAAAYKHVPMVEHNVVEGLRNNVFGTKTLVDQAIAAGVEAFILISTDKAVRPTNVMGASKRLAELVCQAAAARNTGTVFSMVRFGNVLGSSGSVIPRFRAQVEAGGPVTVTHPEITRYFMTIPEAAQLVIQAGAMAKGGDVFVLDMGEPIRIADLAERIVRLCGLEPYHTGPDGVALEGETGDVAITYTGLRPGEKLYEELLIGEASQPTHHPRILTATEQSLGPDALETLLDNLLSACKVQDVARLRKLIAAAPTGYRPDSAIADLLWEESGRQAELRLEVGE</sequence>
<dbReference type="Pfam" id="PF13727">
    <property type="entry name" value="CoA_binding_3"/>
    <property type="match status" value="1"/>
</dbReference>
<protein>
    <submittedName>
        <fullName evidence="4">Nucleoside-diphosphate sugar epimerase</fullName>
    </submittedName>
</protein>
<gene>
    <name evidence="4" type="ORF">DCS45_03305</name>
</gene>
<dbReference type="CDD" id="cd05237">
    <property type="entry name" value="UDP_invert_4-6DH_SDR_e"/>
    <property type="match status" value="1"/>
</dbReference>